<dbReference type="Proteomes" id="UP000887116">
    <property type="component" value="Unassembled WGS sequence"/>
</dbReference>
<gene>
    <name evidence="1" type="ORF">TNCT_355741</name>
</gene>
<proteinExistence type="predicted"/>
<accession>A0A8X6H192</accession>
<dbReference type="AlphaFoldDB" id="A0A8X6H192"/>
<sequence>MTQLHPLDPLSSARAGGLVSLCRICVLDRPITGFNAFVSPLAKSCMVKAYIMIIIAVSVDGIVRRPSSEPLIAMNPPFTKFINLERKLCNLFLQIYQKVSIARVLYDQIFSIKILVKESCY</sequence>
<dbReference type="EMBL" id="BMAO01036962">
    <property type="protein sequence ID" value="GFR14358.1"/>
    <property type="molecule type" value="Genomic_DNA"/>
</dbReference>
<name>A0A8X6H192_TRICU</name>
<organism evidence="1 2">
    <name type="scientific">Trichonephila clavata</name>
    <name type="common">Joro spider</name>
    <name type="synonym">Nephila clavata</name>
    <dbReference type="NCBI Taxonomy" id="2740835"/>
    <lineage>
        <taxon>Eukaryota</taxon>
        <taxon>Metazoa</taxon>
        <taxon>Ecdysozoa</taxon>
        <taxon>Arthropoda</taxon>
        <taxon>Chelicerata</taxon>
        <taxon>Arachnida</taxon>
        <taxon>Araneae</taxon>
        <taxon>Araneomorphae</taxon>
        <taxon>Entelegynae</taxon>
        <taxon>Araneoidea</taxon>
        <taxon>Nephilidae</taxon>
        <taxon>Trichonephila</taxon>
    </lineage>
</organism>
<keyword evidence="2" id="KW-1185">Reference proteome</keyword>
<evidence type="ECO:0000313" key="1">
    <source>
        <dbReference type="EMBL" id="GFR14358.1"/>
    </source>
</evidence>
<comment type="caution">
    <text evidence="1">The sequence shown here is derived from an EMBL/GenBank/DDBJ whole genome shotgun (WGS) entry which is preliminary data.</text>
</comment>
<protein>
    <submittedName>
        <fullName evidence="1">Uncharacterized protein</fullName>
    </submittedName>
</protein>
<evidence type="ECO:0000313" key="2">
    <source>
        <dbReference type="Proteomes" id="UP000887116"/>
    </source>
</evidence>
<reference evidence="1" key="1">
    <citation type="submission" date="2020-07" db="EMBL/GenBank/DDBJ databases">
        <title>Multicomponent nature underlies the extraordinary mechanical properties of spider dragline silk.</title>
        <authorList>
            <person name="Kono N."/>
            <person name="Nakamura H."/>
            <person name="Mori M."/>
            <person name="Yoshida Y."/>
            <person name="Ohtoshi R."/>
            <person name="Malay A.D."/>
            <person name="Moran D.A.P."/>
            <person name="Tomita M."/>
            <person name="Numata K."/>
            <person name="Arakawa K."/>
        </authorList>
    </citation>
    <scope>NUCLEOTIDE SEQUENCE</scope>
</reference>